<dbReference type="RefSeq" id="XP_001747671.1">
    <property type="nucleotide sequence ID" value="XM_001747619.1"/>
</dbReference>
<keyword evidence="6" id="KW-1185">Reference proteome</keyword>
<name>A9V4Q5_MONBE</name>
<dbReference type="AlphaFoldDB" id="A9V4Q5"/>
<protein>
    <recommendedName>
        <fullName evidence="7">Peroxisomal biogenesis factor 11</fullName>
    </recommendedName>
</protein>
<sequence length="265" mass="29488">MASGKLAEFVALFRQQTGLSPTAQEQWQRQLALWTLFGGAKTNEFILVNQSTAGRDKLYRVLQYLARNAPRYLAPLTTALNPVTLDARAVMRLFRSIDFVQIAERQYHANSKDRFLQIMVPLDNLNKALRMTFDHVQWAAGVGLVGATPMAAKGLASRLGRWANLFWLLGLVTAVAVDVYRLQGLALAQKTVRRQLREGCATRSPDELQQEAKRLRAQRRAMLLELVRDLTDLPVPAYGLDLLPAKTDTAVALGGTIASIIGLYQ</sequence>
<comment type="subcellular location">
    <subcellularLocation>
        <location evidence="4">Peroxisome membrane</location>
    </subcellularLocation>
</comment>
<dbReference type="GO" id="GO:0005778">
    <property type="term" value="C:peroxisomal membrane"/>
    <property type="evidence" value="ECO:0000318"/>
    <property type="project" value="GO_Central"/>
</dbReference>
<dbReference type="KEGG" id="mbr:MONBRDRAFT_9946"/>
<evidence type="ECO:0000313" key="5">
    <source>
        <dbReference type="EMBL" id="EDQ87411.1"/>
    </source>
</evidence>
<dbReference type="OMA" id="IYRITQY"/>
<dbReference type="InterPro" id="IPR008733">
    <property type="entry name" value="PEX11"/>
</dbReference>
<dbReference type="Pfam" id="PF05648">
    <property type="entry name" value="PEX11"/>
    <property type="match status" value="1"/>
</dbReference>
<accession>A9V4Q5</accession>
<keyword evidence="3" id="KW-0576">Peroxisome</keyword>
<proteinExistence type="predicted"/>
<keyword evidence="2" id="KW-0472">Membrane</keyword>
<keyword evidence="1" id="KW-0962">Peroxisome biogenesis</keyword>
<dbReference type="STRING" id="81824.A9V4Q5"/>
<evidence type="ECO:0000256" key="3">
    <source>
        <dbReference type="ARBA" id="ARBA00023140"/>
    </source>
</evidence>
<evidence type="ECO:0000313" key="6">
    <source>
        <dbReference type="Proteomes" id="UP000001357"/>
    </source>
</evidence>
<evidence type="ECO:0008006" key="7">
    <source>
        <dbReference type="Google" id="ProtNLM"/>
    </source>
</evidence>
<reference evidence="5 6" key="1">
    <citation type="journal article" date="2008" name="Nature">
        <title>The genome of the choanoflagellate Monosiga brevicollis and the origin of metazoans.</title>
        <authorList>
            <consortium name="JGI Sequencing"/>
            <person name="King N."/>
            <person name="Westbrook M.J."/>
            <person name="Young S.L."/>
            <person name="Kuo A."/>
            <person name="Abedin M."/>
            <person name="Chapman J."/>
            <person name="Fairclough S."/>
            <person name="Hellsten U."/>
            <person name="Isogai Y."/>
            <person name="Letunic I."/>
            <person name="Marr M."/>
            <person name="Pincus D."/>
            <person name="Putnam N."/>
            <person name="Rokas A."/>
            <person name="Wright K.J."/>
            <person name="Zuzow R."/>
            <person name="Dirks W."/>
            <person name="Good M."/>
            <person name="Goodstein D."/>
            <person name="Lemons D."/>
            <person name="Li W."/>
            <person name="Lyons J.B."/>
            <person name="Morris A."/>
            <person name="Nichols S."/>
            <person name="Richter D.J."/>
            <person name="Salamov A."/>
            <person name="Bork P."/>
            <person name="Lim W.A."/>
            <person name="Manning G."/>
            <person name="Miller W.T."/>
            <person name="McGinnis W."/>
            <person name="Shapiro H."/>
            <person name="Tjian R."/>
            <person name="Grigoriev I.V."/>
            <person name="Rokhsar D."/>
        </authorList>
    </citation>
    <scope>NUCLEOTIDE SEQUENCE [LARGE SCALE GENOMIC DNA]</scope>
    <source>
        <strain evidence="6">MX1 / ATCC 50154</strain>
    </source>
</reference>
<dbReference type="EMBL" id="CH991559">
    <property type="protein sequence ID" value="EDQ87411.1"/>
    <property type="molecule type" value="Genomic_DNA"/>
</dbReference>
<dbReference type="GeneID" id="5892909"/>
<evidence type="ECO:0000256" key="2">
    <source>
        <dbReference type="ARBA" id="ARBA00023136"/>
    </source>
</evidence>
<dbReference type="GO" id="GO:0016559">
    <property type="term" value="P:peroxisome fission"/>
    <property type="evidence" value="ECO:0000318"/>
    <property type="project" value="GO_Central"/>
</dbReference>
<dbReference type="FunCoup" id="A9V4Q5">
    <property type="interactions" value="21"/>
</dbReference>
<evidence type="ECO:0000256" key="1">
    <source>
        <dbReference type="ARBA" id="ARBA00022593"/>
    </source>
</evidence>
<dbReference type="PANTHER" id="PTHR12652">
    <property type="entry name" value="PEROXISOMAL BIOGENESIS FACTOR 11"/>
    <property type="match status" value="1"/>
</dbReference>
<organism evidence="5 6">
    <name type="scientific">Monosiga brevicollis</name>
    <name type="common">Choanoflagellate</name>
    <dbReference type="NCBI Taxonomy" id="81824"/>
    <lineage>
        <taxon>Eukaryota</taxon>
        <taxon>Choanoflagellata</taxon>
        <taxon>Craspedida</taxon>
        <taxon>Salpingoecidae</taxon>
        <taxon>Monosiga</taxon>
    </lineage>
</organism>
<evidence type="ECO:0000256" key="4">
    <source>
        <dbReference type="ARBA" id="ARBA00046271"/>
    </source>
</evidence>
<dbReference type="InParanoid" id="A9V4Q5"/>
<dbReference type="eggNOG" id="KOG4186">
    <property type="taxonomic scope" value="Eukaryota"/>
</dbReference>
<dbReference type="Proteomes" id="UP000001357">
    <property type="component" value="Unassembled WGS sequence"/>
</dbReference>
<gene>
    <name evidence="5" type="ORF">MONBRDRAFT_9946</name>
</gene>
<dbReference type="PANTHER" id="PTHR12652:SF50">
    <property type="entry name" value="PEROXIN 11"/>
    <property type="match status" value="1"/>
</dbReference>
<feature type="non-terminal residue" evidence="5">
    <location>
        <position position="265"/>
    </location>
</feature>